<reference evidence="1 2" key="1">
    <citation type="submission" date="2020-08" db="EMBL/GenBank/DDBJ databases">
        <authorList>
            <person name="Mo P."/>
        </authorList>
    </citation>
    <scope>NUCLEOTIDE SEQUENCE [LARGE SCALE GENOMIC DNA]</scope>
    <source>
        <strain evidence="1 2">CGMCC 4.1532</strain>
    </source>
</reference>
<organism evidence="1 2">
    <name type="scientific">Pseudonocardia petroleophila</name>
    <dbReference type="NCBI Taxonomy" id="37331"/>
    <lineage>
        <taxon>Bacteria</taxon>
        <taxon>Bacillati</taxon>
        <taxon>Actinomycetota</taxon>
        <taxon>Actinomycetes</taxon>
        <taxon>Pseudonocardiales</taxon>
        <taxon>Pseudonocardiaceae</taxon>
        <taxon>Pseudonocardia</taxon>
    </lineage>
</organism>
<dbReference type="Proteomes" id="UP000515728">
    <property type="component" value="Chromosome"/>
</dbReference>
<protein>
    <submittedName>
        <fullName evidence="1">Uncharacterized protein</fullName>
    </submittedName>
</protein>
<evidence type="ECO:0000313" key="2">
    <source>
        <dbReference type="Proteomes" id="UP000515728"/>
    </source>
</evidence>
<gene>
    <name evidence="1" type="ORF">H6H00_01205</name>
</gene>
<dbReference type="EMBL" id="CP060131">
    <property type="protein sequence ID" value="QNG55280.1"/>
    <property type="molecule type" value="Genomic_DNA"/>
</dbReference>
<dbReference type="AlphaFoldDB" id="A0A7G7MR69"/>
<accession>A0A7G7MR69</accession>
<dbReference type="KEGG" id="ppel:H6H00_01205"/>
<keyword evidence="2" id="KW-1185">Reference proteome</keyword>
<sequence length="149" mass="15184">MAATSALLLTACGDTAGSEAGADVADIQQEPVVDDAGVFDTPDYADPMSFVGQTVTVSAEVNDLISTQAFTIAGTLQTGADELLIVGAEPAAAITEDSAVEVTGTVMERFDVPGAEAFAGTDLDDGLFTDYDGEPYIQAETIELLPATG</sequence>
<evidence type="ECO:0000313" key="1">
    <source>
        <dbReference type="EMBL" id="QNG55280.1"/>
    </source>
</evidence>
<name>A0A7G7MR69_9PSEU</name>
<proteinExistence type="predicted"/>